<name>A0AAD8ZXK2_9PEZI</name>
<evidence type="ECO:0000313" key="1">
    <source>
        <dbReference type="EMBL" id="KAK1837365.1"/>
    </source>
</evidence>
<protein>
    <submittedName>
        <fullName evidence="1">Uncharacterized protein</fullName>
    </submittedName>
</protein>
<gene>
    <name evidence="1" type="ORF">CCHR01_20015</name>
</gene>
<comment type="caution">
    <text evidence="1">The sequence shown here is derived from an EMBL/GenBank/DDBJ whole genome shotgun (WGS) entry which is preliminary data.</text>
</comment>
<dbReference type="EMBL" id="JAQOWY010001433">
    <property type="protein sequence ID" value="KAK1837365.1"/>
    <property type="molecule type" value="Genomic_DNA"/>
</dbReference>
<accession>A0AAD8ZXK2</accession>
<proteinExistence type="predicted"/>
<dbReference type="Proteomes" id="UP001243330">
    <property type="component" value="Unassembled WGS sequence"/>
</dbReference>
<sequence length="52" mass="5664">MEADMCQRALSGSCQSWRPPFCESRQTRPSGTNIDRITSISVAQAIFTSQGG</sequence>
<organism evidence="1 2">
    <name type="scientific">Colletotrichum chrysophilum</name>
    <dbReference type="NCBI Taxonomy" id="1836956"/>
    <lineage>
        <taxon>Eukaryota</taxon>
        <taxon>Fungi</taxon>
        <taxon>Dikarya</taxon>
        <taxon>Ascomycota</taxon>
        <taxon>Pezizomycotina</taxon>
        <taxon>Sordariomycetes</taxon>
        <taxon>Hypocreomycetidae</taxon>
        <taxon>Glomerellales</taxon>
        <taxon>Glomerellaceae</taxon>
        <taxon>Colletotrichum</taxon>
        <taxon>Colletotrichum gloeosporioides species complex</taxon>
    </lineage>
</organism>
<keyword evidence="2" id="KW-1185">Reference proteome</keyword>
<reference evidence="1" key="1">
    <citation type="submission" date="2023-01" db="EMBL/GenBank/DDBJ databases">
        <title>Colletotrichum chrysophilum M932 genome sequence.</title>
        <authorList>
            <person name="Baroncelli R."/>
        </authorList>
    </citation>
    <scope>NUCLEOTIDE SEQUENCE</scope>
    <source>
        <strain evidence="1">M932</strain>
    </source>
</reference>
<dbReference type="AlphaFoldDB" id="A0AAD8ZXK2"/>
<evidence type="ECO:0000313" key="2">
    <source>
        <dbReference type="Proteomes" id="UP001243330"/>
    </source>
</evidence>